<dbReference type="PANTHER" id="PTHR43364">
    <property type="entry name" value="NADH-SPECIFIC METHYLGLYOXAL REDUCTASE-RELATED"/>
    <property type="match status" value="1"/>
</dbReference>
<sequence>MHVDDRETSLAETMATFDRLVEAGKVRHVGASNYDGWWLARANTIAEERHLTKCSCVQPRLSSLLPHRYSDFDRRRPATGELVSYCDDHDLTMLPYSPLLPGRYGRDDRPVSERYVTMETRPKMEAVRTVANRTGVSGNQVVLARMARRTPTTIPIVGCNTVDQLEANITALDIELTDDDFQRLDSIETLGGLHRRYRSEVRIGRTRDRRSALPQRSSRNAGIPSQESTPLSRSSRLTPRRRDRSPQGEHRDPPRSLTACRDQGNRLLQRR</sequence>
<dbReference type="InterPro" id="IPR050523">
    <property type="entry name" value="AKR_Detox_Biosynth"/>
</dbReference>
<dbReference type="GO" id="GO:0016491">
    <property type="term" value="F:oxidoreductase activity"/>
    <property type="evidence" value="ECO:0007669"/>
    <property type="project" value="UniProtKB-KW"/>
</dbReference>
<evidence type="ECO:0000256" key="2">
    <source>
        <dbReference type="SAM" id="MobiDB-lite"/>
    </source>
</evidence>
<name>A0A7T3FWL4_9EURY</name>
<dbReference type="PANTHER" id="PTHR43364:SF4">
    <property type="entry name" value="NAD(P)-LINKED OXIDOREDUCTASE SUPERFAMILY PROTEIN"/>
    <property type="match status" value="1"/>
</dbReference>
<dbReference type="AlphaFoldDB" id="A0A7T3FWL4"/>
<proteinExistence type="predicted"/>
<gene>
    <name evidence="4" type="ORF">I7X12_12695</name>
</gene>
<feature type="compositionally biased region" description="Low complexity" evidence="2">
    <location>
        <begin position="228"/>
        <end position="237"/>
    </location>
</feature>
<dbReference type="SUPFAM" id="SSF51430">
    <property type="entry name" value="NAD(P)-linked oxidoreductase"/>
    <property type="match status" value="1"/>
</dbReference>
<accession>A0A7T3FWL4</accession>
<dbReference type="EMBL" id="CP065856">
    <property type="protein sequence ID" value="QPV61613.1"/>
    <property type="molecule type" value="Genomic_DNA"/>
</dbReference>
<feature type="domain" description="NADP-dependent oxidoreductase" evidence="3">
    <location>
        <begin position="1"/>
        <end position="188"/>
    </location>
</feature>
<feature type="compositionally biased region" description="Basic and acidic residues" evidence="2">
    <location>
        <begin position="244"/>
        <end position="254"/>
    </location>
</feature>
<keyword evidence="5" id="KW-1185">Reference proteome</keyword>
<reference evidence="4 5" key="1">
    <citation type="submission" date="2020-12" db="EMBL/GenBank/DDBJ databases">
        <title>Halosimplex halophilum sp. nov. and Halosimplex salinum sp. nov., two new members of the genus Halosimplex.</title>
        <authorList>
            <person name="Cui H.L."/>
        </authorList>
    </citation>
    <scope>NUCLEOTIDE SEQUENCE [LARGE SCALE GENOMIC DNA]</scope>
    <source>
        <strain evidence="4 5">YGH94</strain>
    </source>
</reference>
<feature type="compositionally biased region" description="Polar residues" evidence="2">
    <location>
        <begin position="214"/>
        <end position="227"/>
    </location>
</feature>
<dbReference type="Gene3D" id="3.20.20.100">
    <property type="entry name" value="NADP-dependent oxidoreductase domain"/>
    <property type="match status" value="1"/>
</dbReference>
<dbReference type="Proteomes" id="UP000595001">
    <property type="component" value="Chromosome"/>
</dbReference>
<feature type="region of interest" description="Disordered" evidence="2">
    <location>
        <begin position="205"/>
        <end position="271"/>
    </location>
</feature>
<organism evidence="4 5">
    <name type="scientific">Halosimplex litoreum</name>
    <dbReference type="NCBI Taxonomy" id="1198301"/>
    <lineage>
        <taxon>Archaea</taxon>
        <taxon>Methanobacteriati</taxon>
        <taxon>Methanobacteriota</taxon>
        <taxon>Stenosarchaea group</taxon>
        <taxon>Halobacteria</taxon>
        <taxon>Halobacteriales</taxon>
        <taxon>Haloarculaceae</taxon>
        <taxon>Halosimplex</taxon>
    </lineage>
</organism>
<dbReference type="Pfam" id="PF00248">
    <property type="entry name" value="Aldo_ket_red"/>
    <property type="match status" value="1"/>
</dbReference>
<evidence type="ECO:0000313" key="4">
    <source>
        <dbReference type="EMBL" id="QPV61613.1"/>
    </source>
</evidence>
<evidence type="ECO:0000313" key="5">
    <source>
        <dbReference type="Proteomes" id="UP000595001"/>
    </source>
</evidence>
<evidence type="ECO:0000256" key="1">
    <source>
        <dbReference type="ARBA" id="ARBA00023002"/>
    </source>
</evidence>
<dbReference type="GeneID" id="60589366"/>
<evidence type="ECO:0000259" key="3">
    <source>
        <dbReference type="Pfam" id="PF00248"/>
    </source>
</evidence>
<dbReference type="RefSeq" id="WP_198060443.1">
    <property type="nucleotide sequence ID" value="NZ_CP065856.1"/>
</dbReference>
<keyword evidence="1" id="KW-0560">Oxidoreductase</keyword>
<protein>
    <submittedName>
        <fullName evidence="4">Aldo/keto reductase</fullName>
    </submittedName>
</protein>
<dbReference type="KEGG" id="hlt:I7X12_12695"/>
<dbReference type="InterPro" id="IPR023210">
    <property type="entry name" value="NADP_OxRdtase_dom"/>
</dbReference>
<dbReference type="InterPro" id="IPR036812">
    <property type="entry name" value="NAD(P)_OxRdtase_dom_sf"/>
</dbReference>